<protein>
    <submittedName>
        <fullName evidence="2">Uncharacterized protein</fullName>
    </submittedName>
</protein>
<proteinExistence type="predicted"/>
<sequence length="326" mass="36686">MICLFEKRWIQQCLGTLTAPFEIGEKDRNVFLQTGSSNVGTTLIETLNFHCQEAVKLNSFADDFTKMATSDVVMEADSGFVRNIRSPGSSDLVIKVNGKEVDTYDEEREEIVGEGLFSFDEDVMPEKETGNLNEGSAKFDLVLDMQSDDSGNFDMSHVHSTFSGAGANVAVRIRRCQNLFQEKDLYTSAVEMKDDKEPEQVKKMRSLAYGSSLPITIPSGRFWPPRDAVDSVEDREIPDFSENPEVIDKTILPQRPPKDLYNEMRAQARSLQAVDDPERLFGERPSRRRYQTGEERVPSQVTAALQMCCEGATGIFSADMEDRMSR</sequence>
<organism evidence="1 2">
    <name type="scientific">Setaria digitata</name>
    <dbReference type="NCBI Taxonomy" id="48799"/>
    <lineage>
        <taxon>Eukaryota</taxon>
        <taxon>Metazoa</taxon>
        <taxon>Ecdysozoa</taxon>
        <taxon>Nematoda</taxon>
        <taxon>Chromadorea</taxon>
        <taxon>Rhabditida</taxon>
        <taxon>Spirurina</taxon>
        <taxon>Spiruromorpha</taxon>
        <taxon>Filarioidea</taxon>
        <taxon>Setariidae</taxon>
        <taxon>Setaria</taxon>
    </lineage>
</organism>
<reference evidence="2" key="1">
    <citation type="submission" date="2022-11" db="UniProtKB">
        <authorList>
            <consortium name="WormBaseParasite"/>
        </authorList>
    </citation>
    <scope>IDENTIFICATION</scope>
</reference>
<evidence type="ECO:0000313" key="2">
    <source>
        <dbReference type="WBParaSite" id="sdigi.contig309.g7306.t1"/>
    </source>
</evidence>
<accession>A0A915PQ32</accession>
<dbReference type="Proteomes" id="UP000887581">
    <property type="component" value="Unplaced"/>
</dbReference>
<evidence type="ECO:0000313" key="1">
    <source>
        <dbReference type="Proteomes" id="UP000887581"/>
    </source>
</evidence>
<name>A0A915PQ32_9BILA</name>
<keyword evidence="1" id="KW-1185">Reference proteome</keyword>
<dbReference type="WBParaSite" id="sdigi.contig309.g7306.t1">
    <property type="protein sequence ID" value="sdigi.contig309.g7306.t1"/>
    <property type="gene ID" value="sdigi.contig309.g7306"/>
</dbReference>
<dbReference type="AlphaFoldDB" id="A0A915PQ32"/>